<name>A0A2R8BQF9_9RHOB</name>
<dbReference type="Pfam" id="PF13403">
    <property type="entry name" value="Hint_2"/>
    <property type="match status" value="1"/>
</dbReference>
<reference evidence="2 3" key="1">
    <citation type="submission" date="2018-03" db="EMBL/GenBank/DDBJ databases">
        <authorList>
            <person name="Keele B.F."/>
        </authorList>
    </citation>
    <scope>NUCLEOTIDE SEQUENCE [LARGE SCALE GENOMIC DNA]</scope>
    <source>
        <strain evidence="2 3">CECT 8504</strain>
    </source>
</reference>
<evidence type="ECO:0000313" key="2">
    <source>
        <dbReference type="EMBL" id="SPJ22338.1"/>
    </source>
</evidence>
<feature type="domain" description="Hedgehog/Intein (Hint)" evidence="1">
    <location>
        <begin position="157"/>
        <end position="298"/>
    </location>
</feature>
<proteinExistence type="predicted"/>
<gene>
    <name evidence="2" type="ORF">PAA8504_00128</name>
</gene>
<organism evidence="2 3">
    <name type="scientific">Palleronia abyssalis</name>
    <dbReference type="NCBI Taxonomy" id="1501240"/>
    <lineage>
        <taxon>Bacteria</taxon>
        <taxon>Pseudomonadati</taxon>
        <taxon>Pseudomonadota</taxon>
        <taxon>Alphaproteobacteria</taxon>
        <taxon>Rhodobacterales</taxon>
        <taxon>Roseobacteraceae</taxon>
        <taxon>Palleronia</taxon>
    </lineage>
</organism>
<evidence type="ECO:0000259" key="1">
    <source>
        <dbReference type="Pfam" id="PF13403"/>
    </source>
</evidence>
<dbReference type="InterPro" id="IPR036844">
    <property type="entry name" value="Hint_dom_sf"/>
</dbReference>
<keyword evidence="3" id="KW-1185">Reference proteome</keyword>
<dbReference type="Proteomes" id="UP000244912">
    <property type="component" value="Unassembled WGS sequence"/>
</dbReference>
<dbReference type="PROSITE" id="PS00018">
    <property type="entry name" value="EF_HAND_1"/>
    <property type="match status" value="1"/>
</dbReference>
<dbReference type="AlphaFoldDB" id="A0A2R8BQF9"/>
<dbReference type="SUPFAM" id="SSF51294">
    <property type="entry name" value="Hedgehog/intein (Hint) domain"/>
    <property type="match status" value="1"/>
</dbReference>
<evidence type="ECO:0000313" key="3">
    <source>
        <dbReference type="Proteomes" id="UP000244912"/>
    </source>
</evidence>
<dbReference type="EMBL" id="ONZF01000001">
    <property type="protein sequence ID" value="SPJ22338.1"/>
    <property type="molecule type" value="Genomic_DNA"/>
</dbReference>
<dbReference type="InterPro" id="IPR028992">
    <property type="entry name" value="Hedgehog/Intein_dom"/>
</dbReference>
<accession>A0A2R8BQF9</accession>
<dbReference type="InterPro" id="IPR018247">
    <property type="entry name" value="EF_Hand_1_Ca_BS"/>
</dbReference>
<dbReference type="RefSeq" id="WP_181375657.1">
    <property type="nucleotide sequence ID" value="NZ_ONZF01000001.1"/>
</dbReference>
<protein>
    <recommendedName>
        <fullName evidence="1">Hedgehog/Intein (Hint) domain-containing protein</fullName>
    </recommendedName>
</protein>
<sequence length="350" mass="38518">MNVNTVNMIYLGRLPLVDTVEGNTRSEDASKLLGTYQDSSDLRLTELKNHDANHDGVISDDEMGHSDYVTYRLDGTDYAARPDSSVMYEASVTEEDGTVTKLSVAVIQFPNGDTFVTDLHGANDLDDKKIDSIELTKVVNANYSGYYDHHSVENTVVCFASGTPIRTAKGICRVEELFPGDMIQTADHGLRALLWVGASTLESPGRHAPIRIARGALGPGLPDRDLVVSPQHRVLVRSRIAQRMFDTEEVLIAAKRLLPLDGVTQEDPNVPVTYHHLLFDGHELVEACGLWAESLYNGPAARRVVPAAQRAELAAVFGPAWPHVRTIPANARQRRLVERHTQNDKPLVAV</sequence>